<dbReference type="Proteomes" id="UP000697127">
    <property type="component" value="Unassembled WGS sequence"/>
</dbReference>
<sequence length="388" mass="43610">MDLSKKNNKDKGDDITSNDDNKINSRISMDKPIKLSLGEINVVDNNDDLNNSGTFKLNIDNNDELDDNNDNNDINPCKGLSFSVGVSENKNSKYRRTMEDVHTYVANFCERLDWGYFGVFDGHAGKQTARWAGTNLHNLLYDSIINDKFNDLRENLNYSFLEADKEIAKLKDVGSSGCTAAVAVLRWEEEVEEDEDEDEEGEGEREGEKEEGVEKDIKSNEINNEGPFDFIPSKKHRRILYTANVGDSRIVINRNGKAKRLTYEHKGSDKNEIKRIYKSGGLVLGGRVNGVLAVSRSLGDIYLKEFVLGNPYTTMTELNEGDKFIIIACDGLWDVCDDQEAVSLIKDLTDAKIASEKLCTYAIQQGTSDNVTVMVVMLDTRIFGYTKM</sequence>
<comment type="similarity">
    <text evidence="1 5">Belongs to the PP2C family.</text>
</comment>
<evidence type="ECO:0000256" key="3">
    <source>
        <dbReference type="ARBA" id="ARBA00022801"/>
    </source>
</evidence>
<protein>
    <submittedName>
        <fullName evidence="8">Protein phosphatase 2C 1</fullName>
    </submittedName>
</protein>
<evidence type="ECO:0000256" key="4">
    <source>
        <dbReference type="ARBA" id="ARBA00022912"/>
    </source>
</evidence>
<dbReference type="Pfam" id="PF00481">
    <property type="entry name" value="PP2C"/>
    <property type="match status" value="2"/>
</dbReference>
<dbReference type="InterPro" id="IPR036457">
    <property type="entry name" value="PPM-type-like_dom_sf"/>
</dbReference>
<dbReference type="InterPro" id="IPR015655">
    <property type="entry name" value="PP2C"/>
</dbReference>
<dbReference type="OrthoDB" id="10264738at2759"/>
<evidence type="ECO:0000256" key="6">
    <source>
        <dbReference type="SAM" id="MobiDB-lite"/>
    </source>
</evidence>
<dbReference type="Gene3D" id="3.60.40.10">
    <property type="entry name" value="PPM-type phosphatase domain"/>
    <property type="match status" value="1"/>
</dbReference>
<feature type="compositionally biased region" description="Acidic residues" evidence="6">
    <location>
        <begin position="189"/>
        <end position="203"/>
    </location>
</feature>
<keyword evidence="9" id="KW-1185">Reference proteome</keyword>
<dbReference type="PANTHER" id="PTHR13832">
    <property type="entry name" value="PROTEIN PHOSPHATASE 2C"/>
    <property type="match status" value="1"/>
</dbReference>
<organism evidence="8 9">
    <name type="scientific">Pichia californica</name>
    <dbReference type="NCBI Taxonomy" id="460514"/>
    <lineage>
        <taxon>Eukaryota</taxon>
        <taxon>Fungi</taxon>
        <taxon>Dikarya</taxon>
        <taxon>Ascomycota</taxon>
        <taxon>Saccharomycotina</taxon>
        <taxon>Pichiomycetes</taxon>
        <taxon>Pichiales</taxon>
        <taxon>Pichiaceae</taxon>
        <taxon>Pichia</taxon>
    </lineage>
</organism>
<dbReference type="GO" id="GO:0004722">
    <property type="term" value="F:protein serine/threonine phosphatase activity"/>
    <property type="evidence" value="ECO:0007669"/>
    <property type="project" value="InterPro"/>
</dbReference>
<evidence type="ECO:0000313" key="9">
    <source>
        <dbReference type="Proteomes" id="UP000697127"/>
    </source>
</evidence>
<evidence type="ECO:0000313" key="8">
    <source>
        <dbReference type="EMBL" id="KAG0690704.1"/>
    </source>
</evidence>
<dbReference type="PROSITE" id="PS01032">
    <property type="entry name" value="PPM_1"/>
    <property type="match status" value="1"/>
</dbReference>
<dbReference type="AlphaFoldDB" id="A0A9P6WPB3"/>
<dbReference type="SMART" id="SM00332">
    <property type="entry name" value="PP2Cc"/>
    <property type="match status" value="1"/>
</dbReference>
<dbReference type="InterPro" id="IPR000222">
    <property type="entry name" value="PP2C_BS"/>
</dbReference>
<comment type="caution">
    <text evidence="8">The sequence shown here is derived from an EMBL/GenBank/DDBJ whole genome shotgun (WGS) entry which is preliminary data.</text>
</comment>
<evidence type="ECO:0000256" key="1">
    <source>
        <dbReference type="ARBA" id="ARBA00006702"/>
    </source>
</evidence>
<keyword evidence="4 5" id="KW-0904">Protein phosphatase</keyword>
<dbReference type="PROSITE" id="PS51746">
    <property type="entry name" value="PPM_2"/>
    <property type="match status" value="1"/>
</dbReference>
<proteinExistence type="inferred from homology"/>
<dbReference type="PANTHER" id="PTHR13832:SF837">
    <property type="entry name" value="PROTEIN PHOSPHATASE 2C-LIKE DOMAIN-CONTAINING PROTEIN 1"/>
    <property type="match status" value="1"/>
</dbReference>
<reference evidence="8" key="1">
    <citation type="submission" date="2020-11" db="EMBL/GenBank/DDBJ databases">
        <title>Kefir isolates.</title>
        <authorList>
            <person name="Marcisauskas S."/>
            <person name="Kim Y."/>
            <person name="Blasche S."/>
        </authorList>
    </citation>
    <scope>NUCLEOTIDE SEQUENCE</scope>
    <source>
        <strain evidence="8">Olga-1</strain>
    </source>
</reference>
<dbReference type="EMBL" id="PUHW01000021">
    <property type="protein sequence ID" value="KAG0690704.1"/>
    <property type="molecule type" value="Genomic_DNA"/>
</dbReference>
<keyword evidence="2" id="KW-0479">Metal-binding</keyword>
<feature type="region of interest" description="Disordered" evidence="6">
    <location>
        <begin position="189"/>
        <end position="221"/>
    </location>
</feature>
<gene>
    <name evidence="8" type="primary">PTC1</name>
    <name evidence="8" type="ORF">C6P40_001793</name>
</gene>
<dbReference type="SUPFAM" id="SSF81606">
    <property type="entry name" value="PP2C-like"/>
    <property type="match status" value="1"/>
</dbReference>
<feature type="region of interest" description="Disordered" evidence="6">
    <location>
        <begin position="1"/>
        <end position="23"/>
    </location>
</feature>
<name>A0A9P6WPB3_9ASCO</name>
<feature type="domain" description="PPM-type phosphatase" evidence="7">
    <location>
        <begin position="83"/>
        <end position="378"/>
    </location>
</feature>
<evidence type="ECO:0000259" key="7">
    <source>
        <dbReference type="PROSITE" id="PS51746"/>
    </source>
</evidence>
<accession>A0A9P6WPB3</accession>
<dbReference type="CDD" id="cd00143">
    <property type="entry name" value="PP2Cc"/>
    <property type="match status" value="1"/>
</dbReference>
<keyword evidence="3 5" id="KW-0378">Hydrolase</keyword>
<evidence type="ECO:0000256" key="2">
    <source>
        <dbReference type="ARBA" id="ARBA00022723"/>
    </source>
</evidence>
<feature type="compositionally biased region" description="Basic and acidic residues" evidence="6">
    <location>
        <begin position="204"/>
        <end position="219"/>
    </location>
</feature>
<evidence type="ECO:0000256" key="5">
    <source>
        <dbReference type="RuleBase" id="RU003465"/>
    </source>
</evidence>
<dbReference type="GO" id="GO:0046872">
    <property type="term" value="F:metal ion binding"/>
    <property type="evidence" value="ECO:0007669"/>
    <property type="project" value="UniProtKB-KW"/>
</dbReference>
<dbReference type="InterPro" id="IPR001932">
    <property type="entry name" value="PPM-type_phosphatase-like_dom"/>
</dbReference>